<accession>A0A937F262</accession>
<proteinExistence type="predicted"/>
<evidence type="ECO:0000259" key="2">
    <source>
        <dbReference type="Pfam" id="PF19573"/>
    </source>
</evidence>
<gene>
    <name evidence="3" type="ORF">JL102_02070</name>
</gene>
<evidence type="ECO:0000256" key="1">
    <source>
        <dbReference type="SAM" id="SignalP"/>
    </source>
</evidence>
<comment type="caution">
    <text evidence="3">The sequence shown here is derived from an EMBL/GenBank/DDBJ whole genome shotgun (WGS) entry which is preliminary data.</text>
</comment>
<dbReference type="Proteomes" id="UP000659388">
    <property type="component" value="Unassembled WGS sequence"/>
</dbReference>
<sequence length="362" mass="40936">MKRFFTIAICLLFYLVSVQDGNAQIRSKKVKRNNKRMANYRGKKSTFGNKRYNYVGVSVSAFNYFGDLSPLSNRISTDISTTKPGIGIFFGRRFGPRYTLRASFNYGTVSGSDYKSADPNDEDAKFRYIRNLHFRNRIKELSVTAVIDLLSNESTYINRVQFTPYVYGGVTVFHHNPQAYVPEESGLPEAGEWVDLQPLGTEGQFANLQPGDQNEGIKPYSRIQVAIPMGVGFRYRLNQVIDLSIETGMRYLFTDYLDDVSRNYVNSDRFTGDNAALASYMSDLSRATTGGATNEPRDLSNPSIAEIYYNTIDVNGEQKIRGYGSESPTNIRGNSNDKDLYFVSSFKIAFIIGATYRRAKFR</sequence>
<organism evidence="3 4">
    <name type="scientific">Fulvivirga sediminis</name>
    <dbReference type="NCBI Taxonomy" id="2803949"/>
    <lineage>
        <taxon>Bacteria</taxon>
        <taxon>Pseudomonadati</taxon>
        <taxon>Bacteroidota</taxon>
        <taxon>Cytophagia</taxon>
        <taxon>Cytophagales</taxon>
        <taxon>Fulvivirgaceae</taxon>
        <taxon>Fulvivirga</taxon>
    </lineage>
</organism>
<feature type="chain" id="PRO_5037220765" description="DUF6089 domain-containing protein" evidence="1">
    <location>
        <begin position="24"/>
        <end position="362"/>
    </location>
</feature>
<reference evidence="3" key="1">
    <citation type="submission" date="2021-01" db="EMBL/GenBank/DDBJ databases">
        <title>Fulvivirga kasyanovii gen. nov., sp nov., a novel member of the phylum Bacteroidetes isolated from seawater in a mussel farm.</title>
        <authorList>
            <person name="Zhao L.-H."/>
            <person name="Wang Z.-J."/>
        </authorList>
    </citation>
    <scope>NUCLEOTIDE SEQUENCE</scope>
    <source>
        <strain evidence="3">2943</strain>
    </source>
</reference>
<keyword evidence="1" id="KW-0732">Signal</keyword>
<dbReference type="SUPFAM" id="SSF56925">
    <property type="entry name" value="OMPA-like"/>
    <property type="match status" value="1"/>
</dbReference>
<name>A0A937F262_9BACT</name>
<evidence type="ECO:0000313" key="4">
    <source>
        <dbReference type="Proteomes" id="UP000659388"/>
    </source>
</evidence>
<dbReference type="AlphaFoldDB" id="A0A937F262"/>
<dbReference type="InterPro" id="IPR011250">
    <property type="entry name" value="OMP/PagP_B-barrel"/>
</dbReference>
<dbReference type="Pfam" id="PF19573">
    <property type="entry name" value="DUF6089"/>
    <property type="match status" value="1"/>
</dbReference>
<evidence type="ECO:0000313" key="3">
    <source>
        <dbReference type="EMBL" id="MBL3654902.1"/>
    </source>
</evidence>
<feature type="domain" description="DUF6089" evidence="2">
    <location>
        <begin position="50"/>
        <end position="183"/>
    </location>
</feature>
<keyword evidence="4" id="KW-1185">Reference proteome</keyword>
<dbReference type="EMBL" id="JAESIY010000001">
    <property type="protein sequence ID" value="MBL3654902.1"/>
    <property type="molecule type" value="Genomic_DNA"/>
</dbReference>
<protein>
    <recommendedName>
        <fullName evidence="2">DUF6089 domain-containing protein</fullName>
    </recommendedName>
</protein>
<feature type="signal peptide" evidence="1">
    <location>
        <begin position="1"/>
        <end position="23"/>
    </location>
</feature>
<dbReference type="RefSeq" id="WP_202242013.1">
    <property type="nucleotide sequence ID" value="NZ_JAESIY010000001.1"/>
</dbReference>
<dbReference type="InterPro" id="IPR045743">
    <property type="entry name" value="DUF6089"/>
</dbReference>